<dbReference type="GO" id="GO:1990281">
    <property type="term" value="C:efflux pump complex"/>
    <property type="evidence" value="ECO:0007669"/>
    <property type="project" value="TreeGrafter"/>
</dbReference>
<protein>
    <submittedName>
        <fullName evidence="10">Heavy metal RND efflux outer membrane protein, CzcC family</fullName>
    </submittedName>
</protein>
<reference evidence="10 11" key="1">
    <citation type="submission" date="2015-03" db="EMBL/GenBank/DDBJ databases">
        <title>Genome assembly of Sandaracinus amylolyticus DSM 53668.</title>
        <authorList>
            <person name="Sharma G."/>
            <person name="Subramanian S."/>
        </authorList>
    </citation>
    <scope>NUCLEOTIDE SEQUENCE [LARGE SCALE GENOMIC DNA]</scope>
    <source>
        <strain evidence="10 11">DSM 53668</strain>
    </source>
</reference>
<keyword evidence="5" id="KW-0812">Transmembrane</keyword>
<feature type="signal peptide" evidence="9">
    <location>
        <begin position="1"/>
        <end position="25"/>
    </location>
</feature>
<evidence type="ECO:0000256" key="6">
    <source>
        <dbReference type="ARBA" id="ARBA00023136"/>
    </source>
</evidence>
<dbReference type="Proteomes" id="UP000034883">
    <property type="component" value="Chromosome"/>
</dbReference>
<feature type="chain" id="PRO_5002511208" evidence="9">
    <location>
        <begin position="26"/>
        <end position="497"/>
    </location>
</feature>
<comment type="subcellular location">
    <subcellularLocation>
        <location evidence="1">Cell outer membrane</location>
    </subcellularLocation>
</comment>
<evidence type="ECO:0000256" key="5">
    <source>
        <dbReference type="ARBA" id="ARBA00022692"/>
    </source>
</evidence>
<dbReference type="GO" id="GO:0015288">
    <property type="term" value="F:porin activity"/>
    <property type="evidence" value="ECO:0007669"/>
    <property type="project" value="TreeGrafter"/>
</dbReference>
<keyword evidence="7" id="KW-0998">Cell outer membrane</keyword>
<dbReference type="KEGG" id="samy:DB32_002055"/>
<evidence type="ECO:0000313" key="10">
    <source>
        <dbReference type="EMBL" id="AKF04906.1"/>
    </source>
</evidence>
<dbReference type="InterPro" id="IPR051906">
    <property type="entry name" value="TolC-like"/>
</dbReference>
<keyword evidence="8" id="KW-0175">Coiled coil</keyword>
<dbReference type="GO" id="GO:0009279">
    <property type="term" value="C:cell outer membrane"/>
    <property type="evidence" value="ECO:0007669"/>
    <property type="project" value="UniProtKB-SubCell"/>
</dbReference>
<dbReference type="InterPro" id="IPR003423">
    <property type="entry name" value="OMP_efflux"/>
</dbReference>
<evidence type="ECO:0000256" key="7">
    <source>
        <dbReference type="ARBA" id="ARBA00023237"/>
    </source>
</evidence>
<dbReference type="GO" id="GO:0015562">
    <property type="term" value="F:efflux transmembrane transporter activity"/>
    <property type="evidence" value="ECO:0007669"/>
    <property type="project" value="InterPro"/>
</dbReference>
<proteinExistence type="inferred from homology"/>
<dbReference type="PANTHER" id="PTHR30026">
    <property type="entry name" value="OUTER MEMBRANE PROTEIN TOLC"/>
    <property type="match status" value="1"/>
</dbReference>
<evidence type="ECO:0000256" key="3">
    <source>
        <dbReference type="ARBA" id="ARBA00022448"/>
    </source>
</evidence>
<sequence length="497" mass="52030">MAIVRIASILALLGALVVAPSAASAQAITERDAVARALGASPRLRAAQADLAGSRASVRAAEGARTPTLALTAQGHHTEGLAAAANGLTRQQQDGISSEATVAMTTDLGTTIELGVATGVAWRSTNLDPSRTTIFRIGPTYSGQVTVGVRQPLLRGAGDDATLGTQRQAEAARTAAERSLDQAVSQLALDVITAHRELWYAEQALAVSDDALALARRQHEEAELRLRELGTVSRTEVLRYGSQVASAERARAVALTSAETRAIELGRLLGMSPAEARVLRADAEALDPVEPSALEILADAARASSSELLALEADVAAARERERTARDADQPRVDLVTQLAAGVLFDDEALGTLQLPGDRPAFSGTIGLEVELPLGSSQAGAEREVASAQHEAALARYEDRAQEIVGRAASLRATLVAAAERIALSVEAERAARELADAERERLRLGTGTALEVLQAQQSERDATLERLRAQADYAEAEAELAHLTGALAGRFAGGMS</sequence>
<feature type="coiled-coil region" evidence="8">
    <location>
        <begin position="421"/>
        <end position="487"/>
    </location>
</feature>
<keyword evidence="6" id="KW-0472">Membrane</keyword>
<evidence type="ECO:0000256" key="8">
    <source>
        <dbReference type="SAM" id="Coils"/>
    </source>
</evidence>
<keyword evidence="11" id="KW-1185">Reference proteome</keyword>
<evidence type="ECO:0000313" key="11">
    <source>
        <dbReference type="Proteomes" id="UP000034883"/>
    </source>
</evidence>
<evidence type="ECO:0000256" key="1">
    <source>
        <dbReference type="ARBA" id="ARBA00004442"/>
    </source>
</evidence>
<name>A0A0F6W193_9BACT</name>
<dbReference type="AlphaFoldDB" id="A0A0F6W193"/>
<keyword evidence="3" id="KW-0813">Transport</keyword>
<dbReference type="Gene3D" id="1.20.1600.10">
    <property type="entry name" value="Outer membrane efflux proteins (OEP)"/>
    <property type="match status" value="1"/>
</dbReference>
<evidence type="ECO:0000256" key="4">
    <source>
        <dbReference type="ARBA" id="ARBA00022452"/>
    </source>
</evidence>
<comment type="similarity">
    <text evidence="2">Belongs to the outer membrane factor (OMF) (TC 1.B.17) family.</text>
</comment>
<dbReference type="SUPFAM" id="SSF56954">
    <property type="entry name" value="Outer membrane efflux proteins (OEP)"/>
    <property type="match status" value="1"/>
</dbReference>
<keyword evidence="4" id="KW-1134">Transmembrane beta strand</keyword>
<organism evidence="10 11">
    <name type="scientific">Sandaracinus amylolyticus</name>
    <dbReference type="NCBI Taxonomy" id="927083"/>
    <lineage>
        <taxon>Bacteria</taxon>
        <taxon>Pseudomonadati</taxon>
        <taxon>Myxococcota</taxon>
        <taxon>Polyangia</taxon>
        <taxon>Polyangiales</taxon>
        <taxon>Sandaracinaceae</taxon>
        <taxon>Sandaracinus</taxon>
    </lineage>
</organism>
<keyword evidence="9" id="KW-0732">Signal</keyword>
<dbReference type="STRING" id="927083.DB32_002055"/>
<evidence type="ECO:0000256" key="9">
    <source>
        <dbReference type="SAM" id="SignalP"/>
    </source>
</evidence>
<dbReference type="PANTHER" id="PTHR30026:SF20">
    <property type="entry name" value="OUTER MEMBRANE PROTEIN TOLC"/>
    <property type="match status" value="1"/>
</dbReference>
<evidence type="ECO:0000256" key="2">
    <source>
        <dbReference type="ARBA" id="ARBA00007613"/>
    </source>
</evidence>
<dbReference type="EMBL" id="CP011125">
    <property type="protein sequence ID" value="AKF04906.1"/>
    <property type="molecule type" value="Genomic_DNA"/>
</dbReference>
<gene>
    <name evidence="10" type="ORF">DB32_002055</name>
</gene>
<dbReference type="Pfam" id="PF02321">
    <property type="entry name" value="OEP"/>
    <property type="match status" value="1"/>
</dbReference>
<accession>A0A0F6W193</accession>